<dbReference type="Pfam" id="PF04327">
    <property type="entry name" value="Peptidase_Prp"/>
    <property type="match status" value="1"/>
</dbReference>
<protein>
    <recommendedName>
        <fullName evidence="6">Ribosomal processing cysteine protease Prp</fullName>
    </recommendedName>
</protein>
<dbReference type="STRING" id="1423715.FD25_GL000297"/>
<dbReference type="Proteomes" id="UP000051955">
    <property type="component" value="Unassembled WGS sequence"/>
</dbReference>
<dbReference type="PANTHER" id="PTHR39178:SF1">
    <property type="entry name" value="RIBOSOMAL-PROCESSING CYSTEINE PROTEASE PRP"/>
    <property type="match status" value="1"/>
</dbReference>
<dbReference type="SUPFAM" id="SSF118010">
    <property type="entry name" value="TM1457-like"/>
    <property type="match status" value="1"/>
</dbReference>
<keyword evidence="8" id="KW-1185">Reference proteome</keyword>
<keyword evidence="1" id="KW-0690">Ribosome biogenesis</keyword>
<evidence type="ECO:0000256" key="1">
    <source>
        <dbReference type="ARBA" id="ARBA00022517"/>
    </source>
</evidence>
<keyword evidence="2" id="KW-0645">Protease</keyword>
<evidence type="ECO:0000256" key="5">
    <source>
        <dbReference type="ARBA" id="ARBA00044503"/>
    </source>
</evidence>
<evidence type="ECO:0000313" key="8">
    <source>
        <dbReference type="Proteomes" id="UP000051955"/>
    </source>
</evidence>
<accession>A0A0R1LQH8</accession>
<dbReference type="PANTHER" id="PTHR39178">
    <property type="entry name" value="HYPOTHETICAL RIBOSOME-ASSOCIATED PROTEIN"/>
    <property type="match status" value="1"/>
</dbReference>
<evidence type="ECO:0000256" key="2">
    <source>
        <dbReference type="ARBA" id="ARBA00022670"/>
    </source>
</evidence>
<evidence type="ECO:0000256" key="6">
    <source>
        <dbReference type="ARBA" id="ARBA00044538"/>
    </source>
</evidence>
<dbReference type="RefSeq" id="WP_057734263.1">
    <property type="nucleotide sequence ID" value="NZ_AZDV01000026.1"/>
</dbReference>
<dbReference type="OrthoDB" id="48998at2"/>
<dbReference type="GO" id="GO:0006508">
    <property type="term" value="P:proteolysis"/>
    <property type="evidence" value="ECO:0007669"/>
    <property type="project" value="UniProtKB-KW"/>
</dbReference>
<dbReference type="CDD" id="cd16332">
    <property type="entry name" value="Prp-like"/>
    <property type="match status" value="1"/>
</dbReference>
<comment type="similarity">
    <text evidence="5">Belongs to the Prp family.</text>
</comment>
<keyword evidence="7" id="KW-0687">Ribonucleoprotein</keyword>
<dbReference type="PATRIC" id="fig|1423715.3.peg.312"/>
<dbReference type="InterPro" id="IPR036764">
    <property type="entry name" value="Peptidase_Prp_sf"/>
</dbReference>
<evidence type="ECO:0000256" key="3">
    <source>
        <dbReference type="ARBA" id="ARBA00022801"/>
    </source>
</evidence>
<dbReference type="GO" id="GO:0005840">
    <property type="term" value="C:ribosome"/>
    <property type="evidence" value="ECO:0007669"/>
    <property type="project" value="UniProtKB-KW"/>
</dbReference>
<reference evidence="7 8" key="1">
    <citation type="journal article" date="2015" name="Genome Announc.">
        <title>Expanding the biotechnology potential of lactobacilli through comparative genomics of 213 strains and associated genera.</title>
        <authorList>
            <person name="Sun Z."/>
            <person name="Harris H.M."/>
            <person name="McCann A."/>
            <person name="Guo C."/>
            <person name="Argimon S."/>
            <person name="Zhang W."/>
            <person name="Yang X."/>
            <person name="Jeffery I.B."/>
            <person name="Cooney J.C."/>
            <person name="Kagawa T.F."/>
            <person name="Liu W."/>
            <person name="Song Y."/>
            <person name="Salvetti E."/>
            <person name="Wrobel A."/>
            <person name="Rasinkangas P."/>
            <person name="Parkhill J."/>
            <person name="Rea M.C."/>
            <person name="O'Sullivan O."/>
            <person name="Ritari J."/>
            <person name="Douillard F.P."/>
            <person name="Paul Ross R."/>
            <person name="Yang R."/>
            <person name="Briner A.E."/>
            <person name="Felis G.E."/>
            <person name="de Vos W.M."/>
            <person name="Barrangou R."/>
            <person name="Klaenhammer T.R."/>
            <person name="Caufield P.W."/>
            <person name="Cui Y."/>
            <person name="Zhang H."/>
            <person name="O'Toole P.W."/>
        </authorList>
    </citation>
    <scope>NUCLEOTIDE SEQUENCE [LARGE SCALE GENOMIC DNA]</scope>
    <source>
        <strain evidence="7 8">DSM 19394</strain>
    </source>
</reference>
<comment type="caution">
    <text evidence="7">The sequence shown here is derived from an EMBL/GenBank/DDBJ whole genome shotgun (WGS) entry which is preliminary data.</text>
</comment>
<dbReference type="InterPro" id="IPR007422">
    <property type="entry name" value="Peptidase_Prp"/>
</dbReference>
<dbReference type="GO" id="GO:0042254">
    <property type="term" value="P:ribosome biogenesis"/>
    <property type="evidence" value="ECO:0007669"/>
    <property type="project" value="UniProtKB-KW"/>
</dbReference>
<keyword evidence="7" id="KW-0689">Ribosomal protein</keyword>
<sequence length="112" mass="12107">MIHATIHHGSDRIDSFQITGHADAGEYGQDIVCAAVSVLAITTVNGLQRIAKIPVTVDNRDQAGGFLEVHLPPKLEATAELKGQTLLQSFADGLRDVATNYEDFVTFNEVTE</sequence>
<name>A0A0R1LQH8_9LACO</name>
<gene>
    <name evidence="7" type="ORF">FD25_GL000297</name>
</gene>
<dbReference type="GO" id="GO:0008234">
    <property type="term" value="F:cysteine-type peptidase activity"/>
    <property type="evidence" value="ECO:0007669"/>
    <property type="project" value="UniProtKB-KW"/>
</dbReference>
<organism evidence="7 8">
    <name type="scientific">Levilactobacillus acidifarinae DSM 19394 = JCM 15949</name>
    <dbReference type="NCBI Taxonomy" id="1423715"/>
    <lineage>
        <taxon>Bacteria</taxon>
        <taxon>Bacillati</taxon>
        <taxon>Bacillota</taxon>
        <taxon>Bacilli</taxon>
        <taxon>Lactobacillales</taxon>
        <taxon>Lactobacillaceae</taxon>
        <taxon>Levilactobacillus</taxon>
    </lineage>
</organism>
<dbReference type="Gene3D" id="3.30.70.1490">
    <property type="entry name" value="Cysteine protease Prp"/>
    <property type="match status" value="1"/>
</dbReference>
<keyword evidence="4" id="KW-0788">Thiol protease</keyword>
<dbReference type="EMBL" id="AZDV01000026">
    <property type="protein sequence ID" value="KRK94338.1"/>
    <property type="molecule type" value="Genomic_DNA"/>
</dbReference>
<proteinExistence type="inferred from homology"/>
<keyword evidence="3" id="KW-0378">Hydrolase</keyword>
<evidence type="ECO:0000256" key="4">
    <source>
        <dbReference type="ARBA" id="ARBA00022807"/>
    </source>
</evidence>
<evidence type="ECO:0000313" key="7">
    <source>
        <dbReference type="EMBL" id="KRK94338.1"/>
    </source>
</evidence>
<dbReference type="AlphaFoldDB" id="A0A0R1LQH8"/>